<evidence type="ECO:0000256" key="2">
    <source>
        <dbReference type="ARBA" id="ARBA00023015"/>
    </source>
</evidence>
<dbReference type="PANTHER" id="PTHR30537">
    <property type="entry name" value="HTH-TYPE TRANSCRIPTIONAL REGULATOR"/>
    <property type="match status" value="1"/>
</dbReference>
<proteinExistence type="inferred from homology"/>
<keyword evidence="4" id="KW-0804">Transcription</keyword>
<dbReference type="InterPro" id="IPR058163">
    <property type="entry name" value="LysR-type_TF_proteobact-type"/>
</dbReference>
<dbReference type="RefSeq" id="WP_307425191.1">
    <property type="nucleotide sequence ID" value="NZ_JAUSVK010000001.1"/>
</dbReference>
<feature type="domain" description="HTH lysR-type" evidence="5">
    <location>
        <begin position="9"/>
        <end position="65"/>
    </location>
</feature>
<evidence type="ECO:0000256" key="3">
    <source>
        <dbReference type="ARBA" id="ARBA00023125"/>
    </source>
</evidence>
<evidence type="ECO:0000313" key="6">
    <source>
        <dbReference type="EMBL" id="MDQ0391992.1"/>
    </source>
</evidence>
<protein>
    <submittedName>
        <fullName evidence="6">DNA-binding transcriptional LysR family regulator</fullName>
    </submittedName>
</protein>
<keyword evidence="7" id="KW-1185">Reference proteome</keyword>
<dbReference type="InterPro" id="IPR000847">
    <property type="entry name" value="LysR_HTH_N"/>
</dbReference>
<dbReference type="Gene3D" id="3.40.190.290">
    <property type="match status" value="1"/>
</dbReference>
<organism evidence="6 7">
    <name type="scientific">Labrys monachus</name>
    <dbReference type="NCBI Taxonomy" id="217067"/>
    <lineage>
        <taxon>Bacteria</taxon>
        <taxon>Pseudomonadati</taxon>
        <taxon>Pseudomonadota</taxon>
        <taxon>Alphaproteobacteria</taxon>
        <taxon>Hyphomicrobiales</taxon>
        <taxon>Xanthobacteraceae</taxon>
        <taxon>Labrys</taxon>
    </lineage>
</organism>
<dbReference type="CDD" id="cd08474">
    <property type="entry name" value="PBP2_CrgA_like_5"/>
    <property type="match status" value="1"/>
</dbReference>
<dbReference type="EMBL" id="JAUSVK010000001">
    <property type="protein sequence ID" value="MDQ0391992.1"/>
    <property type="molecule type" value="Genomic_DNA"/>
</dbReference>
<dbReference type="Pfam" id="PF03466">
    <property type="entry name" value="LysR_substrate"/>
    <property type="match status" value="1"/>
</dbReference>
<dbReference type="SUPFAM" id="SSF53850">
    <property type="entry name" value="Periplasmic binding protein-like II"/>
    <property type="match status" value="1"/>
</dbReference>
<dbReference type="PANTHER" id="PTHR30537:SF1">
    <property type="entry name" value="HTH-TYPE TRANSCRIPTIONAL REGULATOR PGRR"/>
    <property type="match status" value="1"/>
</dbReference>
<comment type="caution">
    <text evidence="6">The sequence shown here is derived from an EMBL/GenBank/DDBJ whole genome shotgun (WGS) entry which is preliminary data.</text>
</comment>
<gene>
    <name evidence="6" type="ORF">J3R73_001784</name>
</gene>
<dbReference type="PROSITE" id="PS50931">
    <property type="entry name" value="HTH_LYSR"/>
    <property type="match status" value="1"/>
</dbReference>
<dbReference type="SUPFAM" id="SSF46785">
    <property type="entry name" value="Winged helix' DNA-binding domain"/>
    <property type="match status" value="1"/>
</dbReference>
<keyword evidence="2" id="KW-0805">Transcription regulation</keyword>
<dbReference type="Proteomes" id="UP001237448">
    <property type="component" value="Unassembled WGS sequence"/>
</dbReference>
<dbReference type="InterPro" id="IPR036388">
    <property type="entry name" value="WH-like_DNA-bd_sf"/>
</dbReference>
<evidence type="ECO:0000256" key="1">
    <source>
        <dbReference type="ARBA" id="ARBA00009437"/>
    </source>
</evidence>
<sequence length="301" mass="33182">MDSPLSGSDYNQLRAFVVVGELLSFSRAAEILGVSPSALSQMVRGFEERVGVRLFNRTTRSVALTEAGQNLFHRVRPAVSELGDAVGQVRRYRERPAGTVRIHAFRSAVETYIEPILPAFAQACPDVVLDIAVDDEVVDIVGGGFDAAIRIGEVIERDLIALRLGPDLRQVAVAAPAYLAAHGRPEHPRDLVHHRCVRWRWPGHAVPYAWEFFEDGRWFSVVVDGPLIVDDKETARRATLQGIGIGFAVEQTVADDIAAGRLVKLLEPWSAPFPGLFLCYPQQRQMAPALRAFIDAVRVKG</sequence>
<dbReference type="InterPro" id="IPR036390">
    <property type="entry name" value="WH_DNA-bd_sf"/>
</dbReference>
<dbReference type="Pfam" id="PF00126">
    <property type="entry name" value="HTH_1"/>
    <property type="match status" value="1"/>
</dbReference>
<evidence type="ECO:0000259" key="5">
    <source>
        <dbReference type="PROSITE" id="PS50931"/>
    </source>
</evidence>
<evidence type="ECO:0000313" key="7">
    <source>
        <dbReference type="Proteomes" id="UP001237448"/>
    </source>
</evidence>
<dbReference type="Gene3D" id="1.10.10.10">
    <property type="entry name" value="Winged helix-like DNA-binding domain superfamily/Winged helix DNA-binding domain"/>
    <property type="match status" value="1"/>
</dbReference>
<comment type="similarity">
    <text evidence="1">Belongs to the LysR transcriptional regulatory family.</text>
</comment>
<keyword evidence="3 6" id="KW-0238">DNA-binding</keyword>
<accession>A0ABU0FBK2</accession>
<evidence type="ECO:0000256" key="4">
    <source>
        <dbReference type="ARBA" id="ARBA00023163"/>
    </source>
</evidence>
<name>A0ABU0FBK2_9HYPH</name>
<reference evidence="6 7" key="1">
    <citation type="submission" date="2023-07" db="EMBL/GenBank/DDBJ databases">
        <title>Genomic Encyclopedia of Type Strains, Phase IV (KMG-IV): sequencing the most valuable type-strain genomes for metagenomic binning, comparative biology and taxonomic classification.</title>
        <authorList>
            <person name="Goeker M."/>
        </authorList>
    </citation>
    <scope>NUCLEOTIDE SEQUENCE [LARGE SCALE GENOMIC DNA]</scope>
    <source>
        <strain evidence="6 7">DSM 5896</strain>
    </source>
</reference>
<dbReference type="InterPro" id="IPR005119">
    <property type="entry name" value="LysR_subst-bd"/>
</dbReference>
<dbReference type="GO" id="GO:0003677">
    <property type="term" value="F:DNA binding"/>
    <property type="evidence" value="ECO:0007669"/>
    <property type="project" value="UniProtKB-KW"/>
</dbReference>